<dbReference type="Proteomes" id="UP000295537">
    <property type="component" value="Unassembled WGS sequence"/>
</dbReference>
<organism evidence="6 7">
    <name type="scientific">Nicoletella semolina</name>
    <dbReference type="NCBI Taxonomy" id="271160"/>
    <lineage>
        <taxon>Bacteria</taxon>
        <taxon>Pseudomonadati</taxon>
        <taxon>Pseudomonadota</taxon>
        <taxon>Gammaproteobacteria</taxon>
        <taxon>Pasteurellales</taxon>
        <taxon>Pasteurellaceae</taxon>
        <taxon>Nicoletella</taxon>
    </lineage>
</organism>
<feature type="transmembrane region" description="Helical" evidence="5">
    <location>
        <begin position="127"/>
        <end position="150"/>
    </location>
</feature>
<gene>
    <name evidence="6" type="ORF">EV693_10151</name>
</gene>
<evidence type="ECO:0000313" key="7">
    <source>
        <dbReference type="Proteomes" id="UP000295537"/>
    </source>
</evidence>
<accession>A0A4V2SK99</accession>
<evidence type="ECO:0000256" key="4">
    <source>
        <dbReference type="ARBA" id="ARBA00023136"/>
    </source>
</evidence>
<protein>
    <submittedName>
        <fullName evidence="6">BASS family bile acid:Na+ symporter</fullName>
    </submittedName>
</protein>
<dbReference type="InterPro" id="IPR038770">
    <property type="entry name" value="Na+/solute_symporter_sf"/>
</dbReference>
<evidence type="ECO:0000256" key="5">
    <source>
        <dbReference type="SAM" id="Phobius"/>
    </source>
</evidence>
<keyword evidence="2 5" id="KW-0812">Transmembrane</keyword>
<evidence type="ECO:0000313" key="6">
    <source>
        <dbReference type="EMBL" id="TCP18786.1"/>
    </source>
</evidence>
<evidence type="ECO:0000256" key="3">
    <source>
        <dbReference type="ARBA" id="ARBA00022989"/>
    </source>
</evidence>
<keyword evidence="3 5" id="KW-1133">Transmembrane helix</keyword>
<sequence>MNALLKLTQFISKTFAIWVIIFAFIAAQFPETFKLFLPWIPYLLGIVMLGMGLTLTFKDFAEVSRNPKAVIIGVIAQFVVMPSIAFLLATLFQLPPDLAIGVILVGACPGGTSSNVITFLARGNTALSVACTTISTLLAPFLTPLVFYLFASQWLEINATAMFISVLQIVLLPIFVGLIIRTIFKQKIEQFSQTMPLLSVIAIVLIVTAVVSVSKDRIIESGPLIFMVVALHNSLGYLIGYLVSRLLKLNLPDSKAIAIEVGMQNSGLGAALAALHFKANPIIAVPSAVFSFWHNISGPILAMIFSRIGNSSYMSSGNHILRTTDNLLRRDSLENIGEGFDHSRNSGDGGTGGS</sequence>
<feature type="transmembrane region" description="Helical" evidence="5">
    <location>
        <begin position="98"/>
        <end position="120"/>
    </location>
</feature>
<dbReference type="Pfam" id="PF01758">
    <property type="entry name" value="SBF"/>
    <property type="match status" value="1"/>
</dbReference>
<feature type="transmembrane region" description="Helical" evidence="5">
    <location>
        <begin position="39"/>
        <end position="57"/>
    </location>
</feature>
<keyword evidence="4 5" id="KW-0472">Membrane</keyword>
<reference evidence="6 7" key="1">
    <citation type="submission" date="2019-03" db="EMBL/GenBank/DDBJ databases">
        <title>Genomic Encyclopedia of Type Strains, Phase IV (KMG-IV): sequencing the most valuable type-strain genomes for metagenomic binning, comparative biology and taxonomic classification.</title>
        <authorList>
            <person name="Goeker M."/>
        </authorList>
    </citation>
    <scope>NUCLEOTIDE SEQUENCE [LARGE SCALE GENOMIC DNA]</scope>
    <source>
        <strain evidence="6 7">DSM 16380</strain>
    </source>
</reference>
<name>A0A4V2SK99_9PAST</name>
<feature type="transmembrane region" description="Helical" evidence="5">
    <location>
        <begin position="196"/>
        <end position="213"/>
    </location>
</feature>
<comment type="subcellular location">
    <subcellularLocation>
        <location evidence="1">Membrane</location>
        <topology evidence="1">Multi-pass membrane protein</topology>
    </subcellularLocation>
</comment>
<dbReference type="AlphaFoldDB" id="A0A4V2SK99"/>
<dbReference type="InterPro" id="IPR002657">
    <property type="entry name" value="BilAc:Na_symport/Acr3"/>
</dbReference>
<feature type="transmembrane region" description="Helical" evidence="5">
    <location>
        <begin position="162"/>
        <end position="184"/>
    </location>
</feature>
<proteinExistence type="predicted"/>
<comment type="caution">
    <text evidence="6">The sequence shown here is derived from an EMBL/GenBank/DDBJ whole genome shotgun (WGS) entry which is preliminary data.</text>
</comment>
<evidence type="ECO:0000256" key="1">
    <source>
        <dbReference type="ARBA" id="ARBA00004141"/>
    </source>
</evidence>
<evidence type="ECO:0000256" key="2">
    <source>
        <dbReference type="ARBA" id="ARBA00022692"/>
    </source>
</evidence>
<dbReference type="PANTHER" id="PTHR10361">
    <property type="entry name" value="SODIUM-BILE ACID COTRANSPORTER"/>
    <property type="match status" value="1"/>
</dbReference>
<feature type="transmembrane region" description="Helical" evidence="5">
    <location>
        <begin position="69"/>
        <end position="92"/>
    </location>
</feature>
<feature type="transmembrane region" description="Helical" evidence="5">
    <location>
        <begin position="7"/>
        <end position="27"/>
    </location>
</feature>
<dbReference type="Gene3D" id="1.20.1530.20">
    <property type="match status" value="1"/>
</dbReference>
<dbReference type="PANTHER" id="PTHR10361:SF28">
    <property type="entry name" value="P3 PROTEIN-RELATED"/>
    <property type="match status" value="1"/>
</dbReference>
<dbReference type="EMBL" id="SLXJ01000001">
    <property type="protein sequence ID" value="TCP18786.1"/>
    <property type="molecule type" value="Genomic_DNA"/>
</dbReference>
<feature type="transmembrane region" description="Helical" evidence="5">
    <location>
        <begin position="225"/>
        <end position="244"/>
    </location>
</feature>
<dbReference type="OrthoDB" id="9806785at2"/>
<keyword evidence="7" id="KW-1185">Reference proteome</keyword>
<dbReference type="GO" id="GO:0016020">
    <property type="term" value="C:membrane"/>
    <property type="evidence" value="ECO:0007669"/>
    <property type="project" value="UniProtKB-SubCell"/>
</dbReference>
<dbReference type="InterPro" id="IPR004710">
    <property type="entry name" value="Bilac:Na_transpt"/>
</dbReference>